<evidence type="ECO:0000256" key="1">
    <source>
        <dbReference type="SAM" id="MobiDB-lite"/>
    </source>
</evidence>
<protein>
    <recommendedName>
        <fullName evidence="3">MHYT domain-containing protein</fullName>
    </recommendedName>
</protein>
<dbReference type="PANTHER" id="PTHR35152">
    <property type="entry name" value="DOMAIN SIGNALLING PROTEIN, PUTATIVE (AFU_ORTHOLOGUE AFUA_5G11310)-RELATED"/>
    <property type="match status" value="1"/>
</dbReference>
<dbReference type="InterPro" id="IPR005330">
    <property type="entry name" value="MHYT_dom"/>
</dbReference>
<evidence type="ECO:0000259" key="3">
    <source>
        <dbReference type="PROSITE" id="PS50924"/>
    </source>
</evidence>
<accession>A0A9P6KTZ6</accession>
<proteinExistence type="predicted"/>
<keyword evidence="2" id="KW-1133">Transmembrane helix</keyword>
<dbReference type="PROSITE" id="PS50924">
    <property type="entry name" value="MHYT"/>
    <property type="match status" value="1"/>
</dbReference>
<evidence type="ECO:0000313" key="4">
    <source>
        <dbReference type="EMBL" id="KAF9738790.1"/>
    </source>
</evidence>
<name>A0A9P6KTZ6_9PLEO</name>
<comment type="caution">
    <text evidence="4">The sequence shown here is derived from an EMBL/GenBank/DDBJ whole genome shotgun (WGS) entry which is preliminary data.</text>
</comment>
<feature type="transmembrane region" description="Helical" evidence="2">
    <location>
        <begin position="44"/>
        <end position="67"/>
    </location>
</feature>
<feature type="transmembrane region" description="Helical" evidence="2">
    <location>
        <begin position="264"/>
        <end position="284"/>
    </location>
</feature>
<dbReference type="EMBL" id="WJXW01000003">
    <property type="protein sequence ID" value="KAF9738790.1"/>
    <property type="molecule type" value="Genomic_DNA"/>
</dbReference>
<feature type="transmembrane region" description="Helical" evidence="2">
    <location>
        <begin position="152"/>
        <end position="175"/>
    </location>
</feature>
<feature type="transmembrane region" description="Helical" evidence="2">
    <location>
        <begin position="224"/>
        <end position="244"/>
    </location>
</feature>
<feature type="transmembrane region" description="Helical" evidence="2">
    <location>
        <begin position="187"/>
        <end position="212"/>
    </location>
</feature>
<dbReference type="Proteomes" id="UP000756921">
    <property type="component" value="Unassembled WGS sequence"/>
</dbReference>
<evidence type="ECO:0000313" key="5">
    <source>
        <dbReference type="Proteomes" id="UP000756921"/>
    </source>
</evidence>
<dbReference type="PANTHER" id="PTHR35152:SF1">
    <property type="entry name" value="DOMAIN SIGNALLING PROTEIN, PUTATIVE (AFU_ORTHOLOGUE AFUA_5G11310)-RELATED"/>
    <property type="match status" value="1"/>
</dbReference>
<feature type="transmembrane region" description="Helical" evidence="2">
    <location>
        <begin position="79"/>
        <end position="100"/>
    </location>
</feature>
<dbReference type="OrthoDB" id="264015at2759"/>
<gene>
    <name evidence="4" type="ORF">PMIN01_04073</name>
</gene>
<keyword evidence="5" id="KW-1185">Reference proteome</keyword>
<dbReference type="AlphaFoldDB" id="A0A9P6KTZ6"/>
<evidence type="ECO:0000256" key="2">
    <source>
        <dbReference type="SAM" id="Phobius"/>
    </source>
</evidence>
<feature type="transmembrane region" description="Helical" evidence="2">
    <location>
        <begin position="120"/>
        <end position="140"/>
    </location>
</feature>
<feature type="domain" description="MHYT" evidence="3">
    <location>
        <begin position="44"/>
        <end position="248"/>
    </location>
</feature>
<organism evidence="4 5">
    <name type="scientific">Paraphaeosphaeria minitans</name>
    <dbReference type="NCBI Taxonomy" id="565426"/>
    <lineage>
        <taxon>Eukaryota</taxon>
        <taxon>Fungi</taxon>
        <taxon>Dikarya</taxon>
        <taxon>Ascomycota</taxon>
        <taxon>Pezizomycotina</taxon>
        <taxon>Dothideomycetes</taxon>
        <taxon>Pleosporomycetidae</taxon>
        <taxon>Pleosporales</taxon>
        <taxon>Massarineae</taxon>
        <taxon>Didymosphaeriaceae</taxon>
        <taxon>Paraphaeosphaeria</taxon>
    </lineage>
</organism>
<feature type="region of interest" description="Disordered" evidence="1">
    <location>
        <begin position="1"/>
        <end position="22"/>
    </location>
</feature>
<keyword evidence="2" id="KW-0812">Transmembrane</keyword>
<sequence>MSSKYYHNDTPANSGGRSRLKSSQNMLSTVEERYPIGSRPSIHYIVYLIFISYIVSLIGAFTTVELLHRRVSGSGWRSWSQLGACSVSFGLVAIWCMHFVGNRAIILGGESEIQLYYNATYMTVSAILPIVVIFLGLLAADQFYKNNKNATTRYVSLLICGIMCGAAVTEMHYLGNQGTTNYRLKRLLEYIVGAAAIAIGACMMAFGLFFHWSGHWMNNIWRRIIVAGFLAVTVCGMHWTAAAGTHYEIRGYHQGSGSARNTNIIIAVCLCLAACGICFAMGFIKQRQEKKQRDRAKQVVLAVATFDTEGRLLVTPRGFLPCQTITRQFHQRTFDEEFNTRHPVFQWLFRVSRHWGGIVDLIPAMRDHLQHTGYLQVNTPSGSPSRDSMGTEEDDSTYSAVFYQMFCVAAQDIARSMETRLQDLAQLYEDVLTTGTLLSRTIFKDSQGRSIIASDVIAPQKDVEAGQNPVLFGRGQLLVLTRKVEKEEADRLQNIGYRFANTNQIGDHLARSMQISRQELNGLIPSPAMKGIDVIVSKTSPDRLPMLKFMSDDPTPRQLRLLSTFNSLTLDECLARINCRSGSVTEDDIFMENFRIHIHELVAQVPEPALRHATFSSHQLDIPHGLRGQNGILTATLFAFCGFKEVYSQSLQSEKLQYIPLSFFKMNLRSYPGCPDHAILAQQNHKEFGSLFAVADEPAMPASKSGAKWTDLFHTKGRAMSEVTVYTDNSSEKGLVHISETALNAPNSTGFGGIMVNQEVVISQDADASQIELQEMGVRSQAGVGDSEQLTMADRLLSITTSFRDPHARMLGKDHTVRQ</sequence>
<keyword evidence="2" id="KW-0472">Membrane</keyword>
<dbReference type="Pfam" id="PF03707">
    <property type="entry name" value="MHYT"/>
    <property type="match status" value="1"/>
</dbReference>
<reference evidence="4" key="1">
    <citation type="journal article" date="2020" name="Mol. Plant Microbe Interact.">
        <title>Genome Sequence of the Biocontrol Agent Coniothyrium minitans strain Conio (IMI 134523).</title>
        <authorList>
            <person name="Patel D."/>
            <person name="Shittu T.A."/>
            <person name="Baroncelli R."/>
            <person name="Muthumeenakshi S."/>
            <person name="Osborne T.H."/>
            <person name="Janganan T.K."/>
            <person name="Sreenivasaprasad S."/>
        </authorList>
    </citation>
    <scope>NUCLEOTIDE SEQUENCE</scope>
    <source>
        <strain evidence="4">Conio</strain>
    </source>
</reference>